<keyword evidence="2 6" id="KW-1003">Cell membrane</keyword>
<name>A0ABS9UHJ2_9BACL</name>
<feature type="transmembrane region" description="Helical" evidence="6">
    <location>
        <begin position="20"/>
        <end position="38"/>
    </location>
</feature>
<comment type="caution">
    <text evidence="8">The sequence shown here is derived from an EMBL/GenBank/DDBJ whole genome shotgun (WGS) entry which is preliminary data.</text>
</comment>
<comment type="subcellular location">
    <subcellularLocation>
        <location evidence="1 6">Cell membrane</location>
        <topology evidence="1 6">Multi-pass membrane protein</topology>
    </subcellularLocation>
</comment>
<dbReference type="RefSeq" id="WP_241370967.1">
    <property type="nucleotide sequence ID" value="NZ_JAKZFC010000010.1"/>
</dbReference>
<dbReference type="PANTHER" id="PTHR46795">
    <property type="entry name" value="ABC TRANSPORTER PERMEASE-RELATED-RELATED"/>
    <property type="match status" value="1"/>
</dbReference>
<keyword evidence="3 6" id="KW-0812">Transmembrane</keyword>
<feature type="domain" description="ABC3 transporter permease C-terminal" evidence="7">
    <location>
        <begin position="57"/>
        <end position="167"/>
    </location>
</feature>
<organism evidence="8 9">
    <name type="scientific">Solibacillus palustris</name>
    <dbReference type="NCBI Taxonomy" id="2908203"/>
    <lineage>
        <taxon>Bacteria</taxon>
        <taxon>Bacillati</taxon>
        <taxon>Bacillota</taxon>
        <taxon>Bacilli</taxon>
        <taxon>Bacillales</taxon>
        <taxon>Caryophanaceae</taxon>
        <taxon>Solibacillus</taxon>
    </lineage>
</organism>
<dbReference type="InterPro" id="IPR003838">
    <property type="entry name" value="ABC3_permease_C"/>
</dbReference>
<evidence type="ECO:0000259" key="7">
    <source>
        <dbReference type="Pfam" id="PF02687"/>
    </source>
</evidence>
<gene>
    <name evidence="8" type="ORF">LZ480_18200</name>
</gene>
<dbReference type="InterPro" id="IPR027022">
    <property type="entry name" value="ABC_permease_BceB-typ"/>
</dbReference>
<feature type="transmembrane region" description="Helical" evidence="6">
    <location>
        <begin position="98"/>
        <end position="122"/>
    </location>
</feature>
<evidence type="ECO:0000256" key="5">
    <source>
        <dbReference type="ARBA" id="ARBA00023136"/>
    </source>
</evidence>
<reference evidence="8 9" key="1">
    <citation type="submission" date="2022-03" db="EMBL/GenBank/DDBJ databases">
        <authorList>
            <person name="Jo J.-H."/>
            <person name="Im W.-T."/>
        </authorList>
    </citation>
    <scope>NUCLEOTIDE SEQUENCE [LARGE SCALE GENOMIC DNA]</scope>
    <source>
        <strain evidence="8 9">MA9</strain>
    </source>
</reference>
<evidence type="ECO:0000256" key="1">
    <source>
        <dbReference type="ARBA" id="ARBA00004651"/>
    </source>
</evidence>
<dbReference type="Proteomes" id="UP001316087">
    <property type="component" value="Unassembled WGS sequence"/>
</dbReference>
<dbReference type="Pfam" id="PF02687">
    <property type="entry name" value="FtsX"/>
    <property type="match status" value="1"/>
</dbReference>
<accession>A0ABS9UHJ2</accession>
<dbReference type="EMBL" id="JAKZFC010000010">
    <property type="protein sequence ID" value="MCH7323806.1"/>
    <property type="molecule type" value="Genomic_DNA"/>
</dbReference>
<sequence>MTLFDLALKNIRRNMKSYSLYVGSMVFSICIYFTFVTLKFSDDFADGGSMISTLMNVSSVMLIIFVAIFIAYSNSFFMKKRKKEVGLYSLLGVRKKQIGFLLFFENMVIGLFSLIVGILLGFFTSKGILAILIQLMNLDIVSSFTFSGEAVRQTMLLFMIIFFLTSLQGYFVIYQFKLIDLFHAEKKGEALPKAKAIAAILGVAMIGAGYYLASVDMSTSQTWKMLGILTTPLIIVLLVVFGTYLLFHSVTVFVLSKMKNNVHFAWRGLNLMTVSQMLYRIRGNAKTLTLIAILSATTITAGGAVFGLYYNIGKEAQKYAPNTFMWQGNSVNIQSDAIIYNENIEVKNSDLSIYGDVYNYAFIKLSQYNKITSLQGKEALTLLGNNAFIIDSFYDARFSDDYTGKTMQVGEQTFTIESFSDESMFNTPSLFVVAVVTDKAYEAIQGEAVSYQMVEMKDEKNQLAVSDKIREQIGESETLSSYPAIYQSMVQSYGALLFAGSFLGLVFLMAMGSVIYFKMITDAEEDRGKYEVLFKIGVNSKEMKKTIRAQVGLIFGIPLILGILHSVFALKAFSTLFNMNIVTPVLIWIVVYSAIYGLYYVLTVSYFNKVIRQK</sequence>
<evidence type="ECO:0000256" key="3">
    <source>
        <dbReference type="ARBA" id="ARBA00022692"/>
    </source>
</evidence>
<evidence type="ECO:0000313" key="9">
    <source>
        <dbReference type="Proteomes" id="UP001316087"/>
    </source>
</evidence>
<keyword evidence="4 6" id="KW-1133">Transmembrane helix</keyword>
<feature type="transmembrane region" description="Helical" evidence="6">
    <location>
        <begin position="288"/>
        <end position="310"/>
    </location>
</feature>
<dbReference type="PIRSF" id="PIRSF018968">
    <property type="entry name" value="ABC_permease_BceB"/>
    <property type="match status" value="1"/>
</dbReference>
<feature type="transmembrane region" description="Helical" evidence="6">
    <location>
        <begin position="196"/>
        <end position="213"/>
    </location>
</feature>
<dbReference type="PANTHER" id="PTHR46795:SF3">
    <property type="entry name" value="ABC TRANSPORTER PERMEASE"/>
    <property type="match status" value="1"/>
</dbReference>
<evidence type="ECO:0000313" key="8">
    <source>
        <dbReference type="EMBL" id="MCH7323806.1"/>
    </source>
</evidence>
<comment type="similarity">
    <text evidence="6">Belongs to the ABC-4 integral membrane protein family.</text>
</comment>
<feature type="transmembrane region" description="Helical" evidence="6">
    <location>
        <begin position="155"/>
        <end position="176"/>
    </location>
</feature>
<feature type="transmembrane region" description="Helical" evidence="6">
    <location>
        <begin position="264"/>
        <end position="281"/>
    </location>
</feature>
<protein>
    <submittedName>
        <fullName evidence="8">ABC transporter permease</fullName>
    </submittedName>
</protein>
<keyword evidence="6" id="KW-0813">Transport</keyword>
<evidence type="ECO:0000256" key="2">
    <source>
        <dbReference type="ARBA" id="ARBA00022475"/>
    </source>
</evidence>
<keyword evidence="9" id="KW-1185">Reference proteome</keyword>
<feature type="transmembrane region" description="Helical" evidence="6">
    <location>
        <begin position="128"/>
        <end position="148"/>
    </location>
</feature>
<evidence type="ECO:0000256" key="4">
    <source>
        <dbReference type="ARBA" id="ARBA00022989"/>
    </source>
</evidence>
<feature type="transmembrane region" description="Helical" evidence="6">
    <location>
        <begin position="225"/>
        <end position="244"/>
    </location>
</feature>
<evidence type="ECO:0000256" key="6">
    <source>
        <dbReference type="PIRNR" id="PIRNR018968"/>
    </source>
</evidence>
<feature type="transmembrane region" description="Helical" evidence="6">
    <location>
        <begin position="551"/>
        <end position="573"/>
    </location>
</feature>
<feature type="transmembrane region" description="Helical" evidence="6">
    <location>
        <begin position="493"/>
        <end position="517"/>
    </location>
</feature>
<comment type="caution">
    <text evidence="6">Lacks conserved residue(s) required for the propagation of feature annotation.</text>
</comment>
<dbReference type="InterPro" id="IPR052536">
    <property type="entry name" value="ABC-4_Integral_Memb_Prot"/>
</dbReference>
<feature type="transmembrane region" description="Helical" evidence="6">
    <location>
        <begin position="585"/>
        <end position="607"/>
    </location>
</feature>
<proteinExistence type="inferred from homology"/>
<keyword evidence="5 6" id="KW-0472">Membrane</keyword>
<feature type="transmembrane region" description="Helical" evidence="6">
    <location>
        <begin position="58"/>
        <end position="77"/>
    </location>
</feature>